<evidence type="ECO:0000313" key="3">
    <source>
        <dbReference type="Proteomes" id="UP000282818"/>
    </source>
</evidence>
<proteinExistence type="predicted"/>
<dbReference type="EMBL" id="SACQ01000011">
    <property type="protein sequence ID" value="RVU29323.1"/>
    <property type="molecule type" value="Genomic_DNA"/>
</dbReference>
<dbReference type="InterPro" id="IPR014914">
    <property type="entry name" value="RES_dom"/>
</dbReference>
<dbReference type="SMART" id="SM00953">
    <property type="entry name" value="RES"/>
    <property type="match status" value="1"/>
</dbReference>
<dbReference type="Pfam" id="PF08808">
    <property type="entry name" value="RES"/>
    <property type="match status" value="1"/>
</dbReference>
<name>A0A437Q4H3_9GAMM</name>
<sequence>MDFAPNKVLPDWEQLHRLVPSHFPPIGLFETVADPEDLDIVYAIESITNDRLRDEVGDLTLIPADERVSGPGSTPVMAAFTHIGVASRFTNGQYGVYYGARDLKTALAETIYHRERFLSATQEHDTELTMRQYINKIALPLDDVRSSAYAELHHPDSYDASQAFAKTVRNNQSNGLLYRSVRHDGGECVAAFKPKAVTIPLQGQHFRYVWSGHHQKIISVLSVSELE</sequence>
<dbReference type="AlphaFoldDB" id="A0A437Q4H3"/>
<protein>
    <submittedName>
        <fullName evidence="2">RES domain-containing protein</fullName>
    </submittedName>
</protein>
<gene>
    <name evidence="2" type="ORF">EOE65_17010</name>
</gene>
<evidence type="ECO:0000259" key="1">
    <source>
        <dbReference type="SMART" id="SM00953"/>
    </source>
</evidence>
<keyword evidence="3" id="KW-1185">Reference proteome</keyword>
<feature type="domain" description="RES" evidence="1">
    <location>
        <begin position="79"/>
        <end position="203"/>
    </location>
</feature>
<accession>A0A437Q4H3</accession>
<comment type="caution">
    <text evidence="2">The sequence shown here is derived from an EMBL/GenBank/DDBJ whole genome shotgun (WGS) entry which is preliminary data.</text>
</comment>
<organism evidence="2 3">
    <name type="scientific">Neptunomonas marina</name>
    <dbReference type="NCBI Taxonomy" id="1815562"/>
    <lineage>
        <taxon>Bacteria</taxon>
        <taxon>Pseudomonadati</taxon>
        <taxon>Pseudomonadota</taxon>
        <taxon>Gammaproteobacteria</taxon>
        <taxon>Oceanospirillales</taxon>
        <taxon>Oceanospirillaceae</taxon>
        <taxon>Neptunomonas</taxon>
    </lineage>
</organism>
<reference evidence="2 3" key="1">
    <citation type="submission" date="2019-01" db="EMBL/GenBank/DDBJ databases">
        <authorList>
            <person name="Chen W.-M."/>
        </authorList>
    </citation>
    <scope>NUCLEOTIDE SEQUENCE [LARGE SCALE GENOMIC DNA]</scope>
    <source>
        <strain evidence="2 3">HPM-16</strain>
    </source>
</reference>
<dbReference type="RefSeq" id="WP_127695961.1">
    <property type="nucleotide sequence ID" value="NZ_SACQ01000011.1"/>
</dbReference>
<dbReference type="Proteomes" id="UP000282818">
    <property type="component" value="Unassembled WGS sequence"/>
</dbReference>
<evidence type="ECO:0000313" key="2">
    <source>
        <dbReference type="EMBL" id="RVU29323.1"/>
    </source>
</evidence>